<dbReference type="PANTHER" id="PTHR43791">
    <property type="entry name" value="PERMEASE-RELATED"/>
    <property type="match status" value="1"/>
</dbReference>
<dbReference type="Pfam" id="PF07690">
    <property type="entry name" value="MFS_1"/>
    <property type="match status" value="1"/>
</dbReference>
<keyword evidence="3 6" id="KW-0812">Transmembrane</keyword>
<feature type="transmembrane region" description="Helical" evidence="6">
    <location>
        <begin position="253"/>
        <end position="276"/>
    </location>
</feature>
<evidence type="ECO:0000313" key="8">
    <source>
        <dbReference type="Proteomes" id="UP000027361"/>
    </source>
</evidence>
<feature type="transmembrane region" description="Helical" evidence="6">
    <location>
        <begin position="410"/>
        <end position="430"/>
    </location>
</feature>
<feature type="transmembrane region" description="Helical" evidence="6">
    <location>
        <begin position="55"/>
        <end position="72"/>
    </location>
</feature>
<dbReference type="OrthoDB" id="6730379at2759"/>
<dbReference type="InterPro" id="IPR011701">
    <property type="entry name" value="MFS"/>
</dbReference>
<dbReference type="GO" id="GO:0016020">
    <property type="term" value="C:membrane"/>
    <property type="evidence" value="ECO:0007669"/>
    <property type="project" value="UniProtKB-SubCell"/>
</dbReference>
<organism evidence="7 8">
    <name type="scientific">Tilletiaria anomala (strain ATCC 24038 / CBS 436.72 / UBC 951)</name>
    <dbReference type="NCBI Taxonomy" id="1037660"/>
    <lineage>
        <taxon>Eukaryota</taxon>
        <taxon>Fungi</taxon>
        <taxon>Dikarya</taxon>
        <taxon>Basidiomycota</taxon>
        <taxon>Ustilaginomycotina</taxon>
        <taxon>Exobasidiomycetes</taxon>
        <taxon>Georgefischeriales</taxon>
        <taxon>Tilletiariaceae</taxon>
        <taxon>Tilletiaria</taxon>
    </lineage>
</organism>
<feature type="transmembrane region" description="Helical" evidence="6">
    <location>
        <begin position="173"/>
        <end position="193"/>
    </location>
</feature>
<evidence type="ECO:0000256" key="5">
    <source>
        <dbReference type="ARBA" id="ARBA00023136"/>
    </source>
</evidence>
<evidence type="ECO:0000256" key="4">
    <source>
        <dbReference type="ARBA" id="ARBA00022989"/>
    </source>
</evidence>
<feature type="transmembrane region" description="Helical" evidence="6">
    <location>
        <begin position="317"/>
        <end position="337"/>
    </location>
</feature>
<feature type="transmembrane region" description="Helical" evidence="6">
    <location>
        <begin position="378"/>
        <end position="398"/>
    </location>
</feature>
<feature type="transmembrane region" description="Helical" evidence="6">
    <location>
        <begin position="343"/>
        <end position="366"/>
    </location>
</feature>
<evidence type="ECO:0000313" key="7">
    <source>
        <dbReference type="EMBL" id="KDN53328.1"/>
    </source>
</evidence>
<evidence type="ECO:0000256" key="3">
    <source>
        <dbReference type="ARBA" id="ARBA00022692"/>
    </source>
</evidence>
<dbReference type="OMA" id="ILFQFPV"/>
<reference evidence="7 8" key="1">
    <citation type="submission" date="2014-05" db="EMBL/GenBank/DDBJ databases">
        <title>Draft genome sequence of a rare smut relative, Tilletiaria anomala UBC 951.</title>
        <authorList>
            <consortium name="DOE Joint Genome Institute"/>
            <person name="Toome M."/>
            <person name="Kuo A."/>
            <person name="Henrissat B."/>
            <person name="Lipzen A."/>
            <person name="Tritt A."/>
            <person name="Yoshinaga Y."/>
            <person name="Zane M."/>
            <person name="Barry K."/>
            <person name="Grigoriev I.V."/>
            <person name="Spatafora J.W."/>
            <person name="Aimea M.C."/>
        </authorList>
    </citation>
    <scope>NUCLEOTIDE SEQUENCE [LARGE SCALE GENOMIC DNA]</scope>
    <source>
        <strain evidence="7 8">UBC 951</strain>
    </source>
</reference>
<sequence length="465" mass="50778">MPPMILLFGLAYADKAVLGSAAVAGILEALQLSVTTINSNGKQVTDLTRYSTATALFYAGYAVSVLPAALVATRVPNIIHFLSAMIILWGVVTILTPTIHHWQVLCAQRFFLGMIEATVSPGFVVITRAWYKRREHASRLGIWYSSTGLFSIFAGVFNYAIASIRGSIAPWKLLYLVAGAFTIVFGLLFLLLVPKDPSSPPIFCIRAYNIFTPRQRIEFQNRLGEDDLGLLSNSSADSNWTEVKECFLDMKMYMFALIAFSIYLTNGAVTAFGTQILRNLHYTGAQAIALQAPGGFTTALSIYITGYISLKVPNSRIILLCLSCLPVMAGALMIWLGNWKDRGVIFAGLWMLPIFGASFVQLLSLATANVKGNIKPSIAAGIIFVAYSLSNVSAPYTFKGSELAQKYRTTWQVIIGAMCASIFFSVLLGLNMAYANKRKAQVEADGDGGVVNATDMKDPTFRYVF</sequence>
<feature type="transmembrane region" description="Helical" evidence="6">
    <location>
        <begin position="111"/>
        <end position="130"/>
    </location>
</feature>
<dbReference type="EMBL" id="JMSN01000002">
    <property type="protein sequence ID" value="KDN53328.1"/>
    <property type="molecule type" value="Genomic_DNA"/>
</dbReference>
<dbReference type="Gene3D" id="1.20.1250.20">
    <property type="entry name" value="MFS general substrate transporter like domains"/>
    <property type="match status" value="2"/>
</dbReference>
<feature type="transmembrane region" description="Helical" evidence="6">
    <location>
        <begin position="288"/>
        <end position="310"/>
    </location>
</feature>
<dbReference type="RefSeq" id="XP_013246167.1">
    <property type="nucleotide sequence ID" value="XM_013390713.1"/>
</dbReference>
<evidence type="ECO:0000256" key="6">
    <source>
        <dbReference type="SAM" id="Phobius"/>
    </source>
</evidence>
<dbReference type="AlphaFoldDB" id="A0A066WL90"/>
<dbReference type="GeneID" id="25263459"/>
<evidence type="ECO:0000256" key="1">
    <source>
        <dbReference type="ARBA" id="ARBA00004141"/>
    </source>
</evidence>
<feature type="transmembrane region" description="Helical" evidence="6">
    <location>
        <begin position="142"/>
        <end position="161"/>
    </location>
</feature>
<dbReference type="STRING" id="1037660.A0A066WL90"/>
<keyword evidence="4 6" id="KW-1133">Transmembrane helix</keyword>
<comment type="caution">
    <text evidence="7">The sequence shown here is derived from an EMBL/GenBank/DDBJ whole genome shotgun (WGS) entry which is preliminary data.</text>
</comment>
<name>A0A066WL90_TILAU</name>
<dbReference type="Proteomes" id="UP000027361">
    <property type="component" value="Unassembled WGS sequence"/>
</dbReference>
<keyword evidence="5 6" id="KW-0472">Membrane</keyword>
<dbReference type="SUPFAM" id="SSF103473">
    <property type="entry name" value="MFS general substrate transporter"/>
    <property type="match status" value="1"/>
</dbReference>
<keyword evidence="2" id="KW-0813">Transport</keyword>
<dbReference type="InterPro" id="IPR036259">
    <property type="entry name" value="MFS_trans_sf"/>
</dbReference>
<feature type="transmembrane region" description="Helical" evidence="6">
    <location>
        <begin position="79"/>
        <end position="99"/>
    </location>
</feature>
<evidence type="ECO:0000256" key="2">
    <source>
        <dbReference type="ARBA" id="ARBA00022448"/>
    </source>
</evidence>
<keyword evidence="8" id="KW-1185">Reference proteome</keyword>
<dbReference type="GO" id="GO:0022857">
    <property type="term" value="F:transmembrane transporter activity"/>
    <property type="evidence" value="ECO:0007669"/>
    <property type="project" value="InterPro"/>
</dbReference>
<gene>
    <name evidence="7" type="ORF">K437DRAFT_253023</name>
</gene>
<protein>
    <submittedName>
        <fullName evidence="7">MFS general substrate transporter</fullName>
    </submittedName>
</protein>
<dbReference type="InParanoid" id="A0A066WL90"/>
<dbReference type="HOGENOM" id="CLU_001265_0_5_1"/>
<accession>A0A066WL90</accession>
<comment type="subcellular location">
    <subcellularLocation>
        <location evidence="1">Membrane</location>
        <topology evidence="1">Multi-pass membrane protein</topology>
    </subcellularLocation>
</comment>
<proteinExistence type="predicted"/>
<dbReference type="PANTHER" id="PTHR43791:SF55">
    <property type="entry name" value="TRANSPORTER, PUTATIVE (AFU_ORTHOLOGUE AFUA_6G01820)-RELATED"/>
    <property type="match status" value="1"/>
</dbReference>